<comment type="similarity">
    <text evidence="2">Belongs to the KHG/KDPG aldolase family.</text>
</comment>
<dbReference type="GO" id="GO:0016829">
    <property type="term" value="F:lyase activity"/>
    <property type="evidence" value="ECO:0007669"/>
    <property type="project" value="UniProtKB-KW"/>
</dbReference>
<reference evidence="6 7" key="1">
    <citation type="submission" date="2020-07" db="EMBL/GenBank/DDBJ databases">
        <title>Stappia sp., F7233, whole genome shotgun sequencing project.</title>
        <authorList>
            <person name="Jiang S."/>
            <person name="Liu Z.W."/>
            <person name="Du Z.J."/>
        </authorList>
    </citation>
    <scope>NUCLEOTIDE SEQUENCE [LARGE SCALE GENOMIC DNA]</scope>
    <source>
        <strain evidence="6 7">F7233</strain>
    </source>
</reference>
<keyword evidence="4" id="KW-0456">Lyase</keyword>
<dbReference type="CDD" id="cd00452">
    <property type="entry name" value="KDPG_aldolase"/>
    <property type="match status" value="1"/>
</dbReference>
<evidence type="ECO:0000256" key="4">
    <source>
        <dbReference type="ARBA" id="ARBA00023239"/>
    </source>
</evidence>
<accession>A0A839AA15</accession>
<proteinExistence type="inferred from homology"/>
<gene>
    <name evidence="6" type="ORF">H2509_02680</name>
</gene>
<protein>
    <submittedName>
        <fullName evidence="6">2-dehydro-3-deoxy-6-phosphogalactonate aldolase</fullName>
    </submittedName>
</protein>
<dbReference type="NCBIfam" id="NF006600">
    <property type="entry name" value="PRK09140.1"/>
    <property type="match status" value="1"/>
</dbReference>
<comment type="pathway">
    <text evidence="1">Carbohydrate acid metabolism.</text>
</comment>
<dbReference type="Proteomes" id="UP000541109">
    <property type="component" value="Unassembled WGS sequence"/>
</dbReference>
<name>A0A839AA15_9HYPH</name>
<organism evidence="6 7">
    <name type="scientific">Stappia albiluteola</name>
    <dbReference type="NCBI Taxonomy" id="2758565"/>
    <lineage>
        <taxon>Bacteria</taxon>
        <taxon>Pseudomonadati</taxon>
        <taxon>Pseudomonadota</taxon>
        <taxon>Alphaproteobacteria</taxon>
        <taxon>Hyphomicrobiales</taxon>
        <taxon>Stappiaceae</taxon>
        <taxon>Stappia</taxon>
    </lineage>
</organism>
<dbReference type="PANTHER" id="PTHR30246">
    <property type="entry name" value="2-KETO-3-DEOXY-6-PHOSPHOGLUCONATE ALDOLASE"/>
    <property type="match status" value="1"/>
</dbReference>
<dbReference type="PANTHER" id="PTHR30246:SF1">
    <property type="entry name" value="2-DEHYDRO-3-DEOXY-6-PHOSPHOGALACTONATE ALDOLASE-RELATED"/>
    <property type="match status" value="1"/>
</dbReference>
<sequence>MAENSPSWPALKRNLVAILRGVTPAEVEEIGETLAAAGFEAIEVPLNSPDPLVSIERLRKHLPETVIVGAGTVLQASQVDTVRNAGGSLVVSPNCDREVIARTAELGMLSLPGVFTASEAFAALKAGASALKIFPANVLGPSGIKALRAVLPEACVIAAVGGVSDGDFADYVAAGARAFGLGSSLYSPGFTVEEVGRRARAAVAAYDLAAGN</sequence>
<comment type="caution">
    <text evidence="6">The sequence shown here is derived from an EMBL/GenBank/DDBJ whole genome shotgun (WGS) entry which is preliminary data.</text>
</comment>
<evidence type="ECO:0000313" key="7">
    <source>
        <dbReference type="Proteomes" id="UP000541109"/>
    </source>
</evidence>
<evidence type="ECO:0000256" key="3">
    <source>
        <dbReference type="ARBA" id="ARBA00011233"/>
    </source>
</evidence>
<comment type="subunit">
    <text evidence="3">Homotrimer.</text>
</comment>
<dbReference type="Pfam" id="PF01081">
    <property type="entry name" value="Aldolase"/>
    <property type="match status" value="1"/>
</dbReference>
<dbReference type="SUPFAM" id="SSF51569">
    <property type="entry name" value="Aldolase"/>
    <property type="match status" value="1"/>
</dbReference>
<evidence type="ECO:0000256" key="1">
    <source>
        <dbReference type="ARBA" id="ARBA00004761"/>
    </source>
</evidence>
<dbReference type="AlphaFoldDB" id="A0A839AA15"/>
<dbReference type="Gene3D" id="3.20.20.70">
    <property type="entry name" value="Aldolase class I"/>
    <property type="match status" value="1"/>
</dbReference>
<evidence type="ECO:0000256" key="5">
    <source>
        <dbReference type="ARBA" id="ARBA00023277"/>
    </source>
</evidence>
<dbReference type="RefSeq" id="WP_182162035.1">
    <property type="nucleotide sequence ID" value="NZ_JACFXV010000034.1"/>
</dbReference>
<keyword evidence="5" id="KW-0119">Carbohydrate metabolism</keyword>
<keyword evidence="7" id="KW-1185">Reference proteome</keyword>
<dbReference type="InterPro" id="IPR000887">
    <property type="entry name" value="Aldlse_KDPG_KHG"/>
</dbReference>
<evidence type="ECO:0000313" key="6">
    <source>
        <dbReference type="EMBL" id="MBA5776026.1"/>
    </source>
</evidence>
<dbReference type="EMBL" id="JACFXV010000034">
    <property type="protein sequence ID" value="MBA5776026.1"/>
    <property type="molecule type" value="Genomic_DNA"/>
</dbReference>
<dbReference type="InterPro" id="IPR013785">
    <property type="entry name" value="Aldolase_TIM"/>
</dbReference>
<evidence type="ECO:0000256" key="2">
    <source>
        <dbReference type="ARBA" id="ARBA00006906"/>
    </source>
</evidence>